<keyword evidence="3" id="KW-1185">Reference proteome</keyword>
<dbReference type="AlphaFoldDB" id="A0A0P9EWT9"/>
<dbReference type="Proteomes" id="UP000050509">
    <property type="component" value="Unassembled WGS sequence"/>
</dbReference>
<gene>
    <name evidence="2" type="ORF">SE17_36210</name>
</gene>
<proteinExistence type="predicted"/>
<name>A0A0P9EWT9_9CHLR</name>
<sequence length="80" mass="8495">MNAFAQARQGQIAAIAAAIEATAAQNAAFDALARWVSRYRAIVTTALRHNPQLRERLGMPLRSSGAARRPATAPVPTSVP</sequence>
<protein>
    <submittedName>
        <fullName evidence="2">Uncharacterized protein</fullName>
    </submittedName>
</protein>
<reference evidence="2 3" key="1">
    <citation type="submission" date="2015-09" db="EMBL/GenBank/DDBJ databases">
        <title>Draft genome sequence of Kouleothrix aurantiaca JCM 19913.</title>
        <authorList>
            <person name="Hemp J."/>
        </authorList>
    </citation>
    <scope>NUCLEOTIDE SEQUENCE [LARGE SCALE GENOMIC DNA]</scope>
    <source>
        <strain evidence="2 3">COM-B</strain>
    </source>
</reference>
<evidence type="ECO:0000313" key="2">
    <source>
        <dbReference type="EMBL" id="KPV48782.1"/>
    </source>
</evidence>
<accession>A0A0P9EWT9</accession>
<evidence type="ECO:0000313" key="3">
    <source>
        <dbReference type="Proteomes" id="UP000050509"/>
    </source>
</evidence>
<comment type="caution">
    <text evidence="2">The sequence shown here is derived from an EMBL/GenBank/DDBJ whole genome shotgun (WGS) entry which is preliminary data.</text>
</comment>
<dbReference type="EMBL" id="LJCR01002398">
    <property type="protein sequence ID" value="KPV48782.1"/>
    <property type="molecule type" value="Genomic_DNA"/>
</dbReference>
<feature type="region of interest" description="Disordered" evidence="1">
    <location>
        <begin position="54"/>
        <end position="80"/>
    </location>
</feature>
<feature type="compositionally biased region" description="Low complexity" evidence="1">
    <location>
        <begin position="66"/>
        <end position="80"/>
    </location>
</feature>
<organism evidence="2 3">
    <name type="scientific">Kouleothrix aurantiaca</name>
    <dbReference type="NCBI Taxonomy" id="186479"/>
    <lineage>
        <taxon>Bacteria</taxon>
        <taxon>Bacillati</taxon>
        <taxon>Chloroflexota</taxon>
        <taxon>Chloroflexia</taxon>
        <taxon>Chloroflexales</taxon>
        <taxon>Roseiflexineae</taxon>
        <taxon>Roseiflexaceae</taxon>
        <taxon>Kouleothrix</taxon>
    </lineage>
</organism>
<evidence type="ECO:0000256" key="1">
    <source>
        <dbReference type="SAM" id="MobiDB-lite"/>
    </source>
</evidence>